<dbReference type="EMBL" id="BOQN01000103">
    <property type="protein sequence ID" value="GIM96002.1"/>
    <property type="molecule type" value="Genomic_DNA"/>
</dbReference>
<keyword evidence="3" id="KW-0949">S-adenosyl-L-methionine</keyword>
<gene>
    <name evidence="4" type="ORF">Ato02nite_077950</name>
</gene>
<keyword evidence="5" id="KW-1185">Reference proteome</keyword>
<dbReference type="AlphaFoldDB" id="A0A919W9E9"/>
<evidence type="ECO:0000256" key="2">
    <source>
        <dbReference type="ARBA" id="ARBA00022679"/>
    </source>
</evidence>
<dbReference type="PROSITE" id="PS51682">
    <property type="entry name" value="SAM_OMT_I"/>
    <property type="match status" value="1"/>
</dbReference>
<evidence type="ECO:0000256" key="1">
    <source>
        <dbReference type="ARBA" id="ARBA00022603"/>
    </source>
</evidence>
<protein>
    <submittedName>
        <fullName evidence="4">O-methyltransferase</fullName>
    </submittedName>
</protein>
<dbReference type="GO" id="GO:0008171">
    <property type="term" value="F:O-methyltransferase activity"/>
    <property type="evidence" value="ECO:0007669"/>
    <property type="project" value="InterPro"/>
</dbReference>
<reference evidence="4 5" key="1">
    <citation type="submission" date="2021-03" db="EMBL/GenBank/DDBJ databases">
        <title>Whole genome shotgun sequence of Actinoplanes toevensis NBRC 105298.</title>
        <authorList>
            <person name="Komaki H."/>
            <person name="Tamura T."/>
        </authorList>
    </citation>
    <scope>NUCLEOTIDE SEQUENCE [LARGE SCALE GENOMIC DNA]</scope>
    <source>
        <strain evidence="4 5">NBRC 105298</strain>
    </source>
</reference>
<evidence type="ECO:0000256" key="3">
    <source>
        <dbReference type="ARBA" id="ARBA00022691"/>
    </source>
</evidence>
<proteinExistence type="predicted"/>
<accession>A0A919W9E9</accession>
<keyword evidence="2" id="KW-0808">Transferase</keyword>
<evidence type="ECO:0000313" key="4">
    <source>
        <dbReference type="EMBL" id="GIM96002.1"/>
    </source>
</evidence>
<name>A0A919W9E9_9ACTN</name>
<sequence length="262" mass="28083">MTRIPDSTRPRAVYPIDRPLRPWKASLYSHIRCAQVPHVVRRPEVVIVPSIRPQPAHSAALAFAEAYASEDVVLQTARSLAHELGLESVTPAAGSVLRLLAAAGNAKAVVEIGTGAGVSGIWLLRGMRTDGVLTTIDVENEHQRIARRIFVEAGFAPSRTRIITGRALDVLPRLADGVYDLVFVDADATEFTACAEAALRLLRPGGVLVVNGAMAGGRISDPAARDVDTLTIRETVRVVRESEEWIPAIIPSGAGLLTAVKR</sequence>
<dbReference type="InterPro" id="IPR002935">
    <property type="entry name" value="SAM_O-MeTrfase"/>
</dbReference>
<dbReference type="InterPro" id="IPR029063">
    <property type="entry name" value="SAM-dependent_MTases_sf"/>
</dbReference>
<dbReference type="GO" id="GO:0008757">
    <property type="term" value="F:S-adenosylmethionine-dependent methyltransferase activity"/>
    <property type="evidence" value="ECO:0007669"/>
    <property type="project" value="TreeGrafter"/>
</dbReference>
<dbReference type="InterPro" id="IPR050362">
    <property type="entry name" value="Cation-dep_OMT"/>
</dbReference>
<keyword evidence="1" id="KW-0489">Methyltransferase</keyword>
<dbReference type="Pfam" id="PF01596">
    <property type="entry name" value="Methyltransf_3"/>
    <property type="match status" value="1"/>
</dbReference>
<dbReference type="GO" id="GO:0032259">
    <property type="term" value="P:methylation"/>
    <property type="evidence" value="ECO:0007669"/>
    <property type="project" value="UniProtKB-KW"/>
</dbReference>
<dbReference type="Gene3D" id="3.40.50.150">
    <property type="entry name" value="Vaccinia Virus protein VP39"/>
    <property type="match status" value="1"/>
</dbReference>
<evidence type="ECO:0000313" key="5">
    <source>
        <dbReference type="Proteomes" id="UP000677082"/>
    </source>
</evidence>
<dbReference type="CDD" id="cd02440">
    <property type="entry name" value="AdoMet_MTases"/>
    <property type="match status" value="1"/>
</dbReference>
<dbReference type="PANTHER" id="PTHR10509:SF85">
    <property type="entry name" value="O-METHYLTRANSFERASE RV1220C-RELATED"/>
    <property type="match status" value="1"/>
</dbReference>
<comment type="caution">
    <text evidence="4">The sequence shown here is derived from an EMBL/GenBank/DDBJ whole genome shotgun (WGS) entry which is preliminary data.</text>
</comment>
<organism evidence="4 5">
    <name type="scientific">Paractinoplanes toevensis</name>
    <dbReference type="NCBI Taxonomy" id="571911"/>
    <lineage>
        <taxon>Bacteria</taxon>
        <taxon>Bacillati</taxon>
        <taxon>Actinomycetota</taxon>
        <taxon>Actinomycetes</taxon>
        <taxon>Micromonosporales</taxon>
        <taxon>Micromonosporaceae</taxon>
        <taxon>Paractinoplanes</taxon>
    </lineage>
</organism>
<dbReference type="Proteomes" id="UP000677082">
    <property type="component" value="Unassembled WGS sequence"/>
</dbReference>
<dbReference type="PANTHER" id="PTHR10509">
    <property type="entry name" value="O-METHYLTRANSFERASE-RELATED"/>
    <property type="match status" value="1"/>
</dbReference>
<dbReference type="SUPFAM" id="SSF53335">
    <property type="entry name" value="S-adenosyl-L-methionine-dependent methyltransferases"/>
    <property type="match status" value="1"/>
</dbReference>